<reference evidence="1" key="1">
    <citation type="journal article" date="2023" name="Science">
        <title>Elucidation of the pathway for biosynthesis of saponin adjuvants from the soapbark tree.</title>
        <authorList>
            <person name="Reed J."/>
            <person name="Orme A."/>
            <person name="El-Demerdash A."/>
            <person name="Owen C."/>
            <person name="Martin L.B.B."/>
            <person name="Misra R.C."/>
            <person name="Kikuchi S."/>
            <person name="Rejzek M."/>
            <person name="Martin A.C."/>
            <person name="Harkess A."/>
            <person name="Leebens-Mack J."/>
            <person name="Louveau T."/>
            <person name="Stephenson M.J."/>
            <person name="Osbourn A."/>
        </authorList>
    </citation>
    <scope>NUCLEOTIDE SEQUENCE</scope>
    <source>
        <strain evidence="1">S10</strain>
    </source>
</reference>
<dbReference type="KEGG" id="qsa:O6P43_010123"/>
<evidence type="ECO:0000313" key="1">
    <source>
        <dbReference type="EMBL" id="KAJ7972196.1"/>
    </source>
</evidence>
<gene>
    <name evidence="1" type="ORF">O6P43_010123</name>
</gene>
<proteinExistence type="predicted"/>
<sequence length="77" mass="9120">MTQNGNENRTVRVDDREDRTRTLAYHEKDETLKSLKARFTESRNEMMGVFVALFEKWIISVHRMKIGYGQIIHPLNP</sequence>
<evidence type="ECO:0000313" key="2">
    <source>
        <dbReference type="Proteomes" id="UP001163823"/>
    </source>
</evidence>
<protein>
    <submittedName>
        <fullName evidence="1">Uncharacterized protein</fullName>
    </submittedName>
</protein>
<accession>A0AAD7PZY6</accession>
<organism evidence="1 2">
    <name type="scientific">Quillaja saponaria</name>
    <name type="common">Soap bark tree</name>
    <dbReference type="NCBI Taxonomy" id="32244"/>
    <lineage>
        <taxon>Eukaryota</taxon>
        <taxon>Viridiplantae</taxon>
        <taxon>Streptophyta</taxon>
        <taxon>Embryophyta</taxon>
        <taxon>Tracheophyta</taxon>
        <taxon>Spermatophyta</taxon>
        <taxon>Magnoliopsida</taxon>
        <taxon>eudicotyledons</taxon>
        <taxon>Gunneridae</taxon>
        <taxon>Pentapetalae</taxon>
        <taxon>rosids</taxon>
        <taxon>fabids</taxon>
        <taxon>Fabales</taxon>
        <taxon>Quillajaceae</taxon>
        <taxon>Quillaja</taxon>
    </lineage>
</organism>
<dbReference type="EMBL" id="JARAOO010000004">
    <property type="protein sequence ID" value="KAJ7972196.1"/>
    <property type="molecule type" value="Genomic_DNA"/>
</dbReference>
<comment type="caution">
    <text evidence="1">The sequence shown here is derived from an EMBL/GenBank/DDBJ whole genome shotgun (WGS) entry which is preliminary data.</text>
</comment>
<dbReference type="Proteomes" id="UP001163823">
    <property type="component" value="Chromosome 4"/>
</dbReference>
<dbReference type="AlphaFoldDB" id="A0AAD7PZY6"/>
<name>A0AAD7PZY6_QUISA</name>
<keyword evidence="2" id="KW-1185">Reference proteome</keyword>